<feature type="region of interest" description="Disordered" evidence="1">
    <location>
        <begin position="1"/>
        <end position="42"/>
    </location>
</feature>
<name>A0A850ECT6_9BACL</name>
<keyword evidence="3" id="KW-1185">Reference proteome</keyword>
<reference evidence="2" key="1">
    <citation type="submission" date="2020-06" db="EMBL/GenBank/DDBJ databases">
        <title>Paenibacillus sp. nov., isolated from soil.</title>
        <authorList>
            <person name="Seo Y.L."/>
        </authorList>
    </citation>
    <scope>NUCLEOTIDE SEQUENCE [LARGE SCALE GENOMIC DNA]</scope>
    <source>
        <strain evidence="2">JW14</strain>
    </source>
</reference>
<accession>A0A850ECT6</accession>
<dbReference type="InterPro" id="IPR025097">
    <property type="entry name" value="DUF4023"/>
</dbReference>
<gene>
    <name evidence="2" type="ORF">HPT30_01475</name>
</gene>
<feature type="compositionally biased region" description="Basic and acidic residues" evidence="1">
    <location>
        <begin position="1"/>
        <end position="18"/>
    </location>
</feature>
<proteinExistence type="predicted"/>
<dbReference type="RefSeq" id="WP_083205578.1">
    <property type="nucleotide sequence ID" value="NZ_JABWCS010000175.1"/>
</dbReference>
<comment type="caution">
    <text evidence="2">The sequence shown here is derived from an EMBL/GenBank/DDBJ whole genome shotgun (WGS) entry which is preliminary data.</text>
</comment>
<protein>
    <submittedName>
        <fullName evidence="2">DUF4023 family protein</fullName>
    </submittedName>
</protein>
<dbReference type="Pfam" id="PF13215">
    <property type="entry name" value="DUF4023"/>
    <property type="match status" value="1"/>
</dbReference>
<sequence>MDDTHEYVEKLHDTQKKAEKSKHRGQGSPEAKLPNKQHSTKK</sequence>
<evidence type="ECO:0000313" key="2">
    <source>
        <dbReference type="EMBL" id="NUU59053.1"/>
    </source>
</evidence>
<dbReference type="AlphaFoldDB" id="A0A850ECT6"/>
<evidence type="ECO:0000313" key="3">
    <source>
        <dbReference type="Proteomes" id="UP000564806"/>
    </source>
</evidence>
<dbReference type="EMBL" id="JABWCS010000175">
    <property type="protein sequence ID" value="NUU59053.1"/>
    <property type="molecule type" value="Genomic_DNA"/>
</dbReference>
<dbReference type="Proteomes" id="UP000564806">
    <property type="component" value="Unassembled WGS sequence"/>
</dbReference>
<organism evidence="2 3">
    <name type="scientific">Paenibacillus agri</name>
    <dbReference type="NCBI Taxonomy" id="2744309"/>
    <lineage>
        <taxon>Bacteria</taxon>
        <taxon>Bacillati</taxon>
        <taxon>Bacillota</taxon>
        <taxon>Bacilli</taxon>
        <taxon>Bacillales</taxon>
        <taxon>Paenibacillaceae</taxon>
        <taxon>Paenibacillus</taxon>
    </lineage>
</organism>
<evidence type="ECO:0000256" key="1">
    <source>
        <dbReference type="SAM" id="MobiDB-lite"/>
    </source>
</evidence>